<keyword evidence="20" id="KW-1185">Reference proteome</keyword>
<protein>
    <recommendedName>
        <fullName evidence="15">CASP8-associated protein 2</fullName>
    </recommendedName>
    <alternativeName>
        <fullName evidence="16">FLICE-associated huge protein</fullName>
    </alternativeName>
</protein>
<evidence type="ECO:0000256" key="1">
    <source>
        <dbReference type="ARBA" id="ARBA00004173"/>
    </source>
</evidence>
<evidence type="ECO:0000256" key="13">
    <source>
        <dbReference type="ARBA" id="ARBA00023242"/>
    </source>
</evidence>
<feature type="compositionally biased region" description="Basic and acidic residues" evidence="18">
    <location>
        <begin position="458"/>
        <end position="513"/>
    </location>
</feature>
<evidence type="ECO:0000256" key="3">
    <source>
        <dbReference type="ARBA" id="ARBA00004496"/>
    </source>
</evidence>
<evidence type="ECO:0000256" key="7">
    <source>
        <dbReference type="ARBA" id="ARBA00022703"/>
    </source>
</evidence>
<feature type="compositionally biased region" description="Basic and acidic residues" evidence="18">
    <location>
        <begin position="350"/>
        <end position="373"/>
    </location>
</feature>
<feature type="compositionally biased region" description="Basic and acidic residues" evidence="18">
    <location>
        <begin position="300"/>
        <end position="310"/>
    </location>
</feature>
<keyword evidence="7" id="KW-0053">Apoptosis</keyword>
<keyword evidence="17" id="KW-0175">Coiled coil</keyword>
<feature type="region of interest" description="Disordered" evidence="18">
    <location>
        <begin position="818"/>
        <end position="837"/>
    </location>
</feature>
<keyword evidence="12" id="KW-0804">Transcription</keyword>
<feature type="coiled-coil region" evidence="17">
    <location>
        <begin position="73"/>
        <end position="139"/>
    </location>
</feature>
<dbReference type="InterPro" id="IPR049257">
    <property type="entry name" value="Gon4l/CASP8AP2_myb-like"/>
</dbReference>
<feature type="region of interest" description="Disordered" evidence="18">
    <location>
        <begin position="233"/>
        <end position="320"/>
    </location>
</feature>
<reference evidence="19" key="2">
    <citation type="submission" date="2025-09" db="UniProtKB">
        <authorList>
            <consortium name="Ensembl"/>
        </authorList>
    </citation>
    <scope>IDENTIFICATION</scope>
</reference>
<feature type="region of interest" description="Disordered" evidence="18">
    <location>
        <begin position="1240"/>
        <end position="1261"/>
    </location>
</feature>
<feature type="compositionally biased region" description="Polar residues" evidence="18">
    <location>
        <begin position="233"/>
        <end position="247"/>
    </location>
</feature>
<evidence type="ECO:0000256" key="17">
    <source>
        <dbReference type="SAM" id="Coils"/>
    </source>
</evidence>
<evidence type="ECO:0000256" key="9">
    <source>
        <dbReference type="ARBA" id="ARBA00023015"/>
    </source>
</evidence>
<keyword evidence="14" id="KW-0131">Cell cycle</keyword>
<evidence type="ECO:0000256" key="10">
    <source>
        <dbReference type="ARBA" id="ARBA00023128"/>
    </source>
</evidence>
<feature type="compositionally biased region" description="Polar residues" evidence="18">
    <location>
        <begin position="568"/>
        <end position="585"/>
    </location>
</feature>
<keyword evidence="13" id="KW-0539">Nucleus</keyword>
<dbReference type="PANTHER" id="PTHR15489">
    <property type="entry name" value="CASPASE 8 ASSOCIATED PROTEIN 2"/>
    <property type="match status" value="1"/>
</dbReference>
<feature type="region of interest" description="Disordered" evidence="18">
    <location>
        <begin position="926"/>
        <end position="979"/>
    </location>
</feature>
<keyword evidence="5" id="KW-0678">Repressor</keyword>
<dbReference type="Ensembl" id="ENSPCET00000014985.1">
    <property type="protein sequence ID" value="ENSPCEP00000014459.1"/>
    <property type="gene ID" value="ENSPCEG00000011473.1"/>
</dbReference>
<keyword evidence="8" id="KW-0007">Acetylation</keyword>
<evidence type="ECO:0000256" key="18">
    <source>
        <dbReference type="SAM" id="MobiDB-lite"/>
    </source>
</evidence>
<proteinExistence type="predicted"/>
<dbReference type="Gene3D" id="1.10.10.60">
    <property type="entry name" value="Homeodomain-like"/>
    <property type="match status" value="1"/>
</dbReference>
<dbReference type="CDD" id="cd12202">
    <property type="entry name" value="CASP8AP2"/>
    <property type="match status" value="1"/>
</dbReference>
<sequence length="1933" mass="217083">MATDEDGLTLFDIPYSASPFRNDDESSVDIYDGLDSTSIVSDNPAQNSTPTRNCLNLFDEILIEEGTAKEATYNDLKTEYGKCQQQIKELMKKFKEVQAQNSILQNENQALKKNISALIKTARVEINRKDEEISNLYQRLSEFPNHRNNYTRTYHPGSTNIRCSETSKTKDPKFRLACVVDSTKTDHSLKTVGSKDVHHSYSSHNIEDGKLHSERRNSPYVLRYPPEQLCNDSARTGCSNFDHSSNKSNRRGREMKNSDHHSRANDSRYKRDANQSTGNSTDSEQGNTDSSQKLPIYSEKSGKIELQQERKSKKLKCSSPVENRTDRCISTWDSETITKERSQITVESLGDEKGERSQTINRKDIETHDKDEGNFAQRNKSTEKQQEQPRWSGRMNSQYSKNETPRSPHKSQKCPVEESRREKDRDCKRDRGASDHSFREARSLPSTFSSREHKHTRSKESSSRYELETTYSKSERHRTEEKRKREKENQEESRHSRNERKEITHQTAKESKKVTNATKSVRSKSSKPEEMSGMADGLKEHKDRKTTDDQNGTKRKDLKLSFMEKLNLTLSPAKTKPPCQNNGLETDSKKANGESSTDTTGHTEMLMPAQSISIGSVEQSTSALPFPVQTNLEQKTPDSESKSKTENEVLAETLNVVQPEVLAETVDVLQPELANDNTVSLPEAGIEIEEGDKTFTAPELTSSMNHDKTWNVGFDDLETISSDDFESHSVADDIREMKSDSLVQVVDTNDGASGESFKCPAKENSISKTGSCKDDMPTSESTERNIPSDGGVSVVSQNTCNSEPNLSVPEINVVTLSQSEKTDPRIKARESNPVPADDDNSILSIDLNHLRYIPKIISPLNSPMRPLAKALRMESPCKGLVKSCNKDLTPESTVVCPSKTLSNEVNKENQKPVCTPDKHLEVESQLSISSDELEEGEIVSDDETSTSKRNCENSKISRGRASPETHNLISSPHKQMKKTASFEDGGKLVYVKVSANKNRDKPKTGATRSKERKKNKSVSIACLEKIVQIILEPSTVQEIMQMLKAIRKQIRKNYMKFKIHFPVQHFHRIIESAILNFTSLIKYLDFSKMSKLSESLKLTLCETIESKLRHVKKNATVKQLFEQQLSDMKKQLWKYVDEQLDYLFEKIKKILVKLCDLVSLGNESDEGKLEIVTTRKEKCTTGHKSDVQKSRKKSLKVKSQKAEEFVLSKPVVNQQPFNKNQHDKNKTDAAKNGITKCLNSIDNTRNSQTKGLPSKENNVQGTLSPLKSVRYEKEGFHIARDAHKSDFNYELLTEQQTSSLTFNLVSDAQMGEIFKSLLQGSDLLEKSISSIDTDQWEFRTPEKQIPESQKCRNNAASVIEETVPKDACVTSRPIEDINWPAVSPERLSSLSSRLQMPVDPDILDESCMFEVPPSAASSKDDECSLQKSKSLVSSILLEDLAVSLTIPSPLKSDAHLSFLKPENTSSSTPEGVLSAHYSEDALLEEEDATEQDIHLALESDNSSSRSSSSWTSRPVAPGFHCDPNLPMQAVIMEKSNDHFIVKIRRTVPSTSPILDQLTQAEESLVSLTTEEMEEIIPAQIERENLGTAGTTVEEKDSERDLNITDSTNELCNISARQEQAHDLPKPLKEPGHATGKEDAPPSYKPVLDTSNKNSHDSEKTCENFKLPQMHELKVPENKREIFNTEVDSPVKAEVAFPSECSVDACVDLTEDIANESELDLCNLPVQSTLNVTDQKSHSGNLDKGDTKEEPMKCSVSVYIDLTEELSNEVNADECNSKTKSTLNVDLGCQMSPAKASKKRKKESLADNTKSKRQKNETESANERNDKSSKKEIERGLASKRSSTKSSELPENKDLSTSSTSPRSLYAKNIIKRKGEVVVSWTRNDDREILLECQKNGPSGKTFISIAARLNKSPDQVSERFKQLMKLFKKSKCK</sequence>
<feature type="region of interest" description="Disordered" evidence="18">
    <location>
        <begin position="1790"/>
        <end position="1865"/>
    </location>
</feature>
<keyword evidence="11" id="KW-0010">Activator</keyword>
<reference evidence="19" key="1">
    <citation type="submission" date="2025-08" db="UniProtKB">
        <authorList>
            <consortium name="Ensembl"/>
        </authorList>
    </citation>
    <scope>IDENTIFICATION</scope>
</reference>
<feature type="compositionally biased region" description="Basic and acidic residues" evidence="18">
    <location>
        <begin position="1813"/>
        <end position="1836"/>
    </location>
</feature>
<feature type="compositionally biased region" description="Polar residues" evidence="18">
    <location>
        <begin position="964"/>
        <end position="973"/>
    </location>
</feature>
<keyword evidence="9" id="KW-0805">Transcription regulation</keyword>
<name>A0A8C8S632_9SAUR</name>
<feature type="compositionally biased region" description="Basic and acidic residues" evidence="18">
    <location>
        <begin position="251"/>
        <end position="273"/>
    </location>
</feature>
<dbReference type="GO" id="GO:0008625">
    <property type="term" value="P:extrinsic apoptotic signaling pathway via death domain receptors"/>
    <property type="evidence" value="ECO:0007669"/>
    <property type="project" value="TreeGrafter"/>
</dbReference>
<feature type="compositionally biased region" description="Basic and acidic residues" evidence="18">
    <location>
        <begin position="820"/>
        <end position="830"/>
    </location>
</feature>
<dbReference type="PANTHER" id="PTHR15489:SF2">
    <property type="entry name" value="CASP8-ASSOCIATED PROTEIN 2"/>
    <property type="match status" value="1"/>
</dbReference>
<dbReference type="InterPro" id="IPR039674">
    <property type="entry name" value="FLASH"/>
</dbReference>
<dbReference type="Pfam" id="PF21227">
    <property type="entry name" value="Myb_DNA-binding_7"/>
    <property type="match status" value="1"/>
</dbReference>
<dbReference type="FunFam" id="1.10.10.60:FF:000265">
    <property type="entry name" value="CASP8-associated protein 2 isoform X1"/>
    <property type="match status" value="1"/>
</dbReference>
<evidence type="ECO:0000256" key="14">
    <source>
        <dbReference type="ARBA" id="ARBA00023306"/>
    </source>
</evidence>
<feature type="compositionally biased region" description="Polar residues" evidence="18">
    <location>
        <begin position="274"/>
        <end position="293"/>
    </location>
</feature>
<feature type="compositionally biased region" description="Polar residues" evidence="18">
    <location>
        <begin position="593"/>
        <end position="602"/>
    </location>
</feature>
<dbReference type="GO" id="GO:0036337">
    <property type="term" value="P:Fas signaling pathway"/>
    <property type="evidence" value="ECO:0007669"/>
    <property type="project" value="TreeGrafter"/>
</dbReference>
<dbReference type="SUPFAM" id="SSF46689">
    <property type="entry name" value="Homeodomain-like"/>
    <property type="match status" value="1"/>
</dbReference>
<keyword evidence="6" id="KW-0597">Phosphoprotein</keyword>
<evidence type="ECO:0000256" key="4">
    <source>
        <dbReference type="ARBA" id="ARBA00022490"/>
    </source>
</evidence>
<evidence type="ECO:0000256" key="16">
    <source>
        <dbReference type="ARBA" id="ARBA00078515"/>
    </source>
</evidence>
<feature type="region of interest" description="Disordered" evidence="18">
    <location>
        <begin position="185"/>
        <end position="216"/>
    </location>
</feature>
<evidence type="ECO:0000256" key="12">
    <source>
        <dbReference type="ARBA" id="ARBA00023163"/>
    </source>
</evidence>
<organism evidence="19 20">
    <name type="scientific">Pelusios castaneus</name>
    <name type="common">West African mud turtle</name>
    <dbReference type="NCBI Taxonomy" id="367368"/>
    <lineage>
        <taxon>Eukaryota</taxon>
        <taxon>Metazoa</taxon>
        <taxon>Chordata</taxon>
        <taxon>Craniata</taxon>
        <taxon>Vertebrata</taxon>
        <taxon>Euteleostomi</taxon>
        <taxon>Archelosauria</taxon>
        <taxon>Testudinata</taxon>
        <taxon>Testudines</taxon>
        <taxon>Pleurodira</taxon>
        <taxon>Pelomedusidae</taxon>
        <taxon>Pelusios</taxon>
    </lineage>
</organism>
<keyword evidence="4" id="KW-0963">Cytoplasm</keyword>
<dbReference type="GO" id="GO:0003714">
    <property type="term" value="F:transcription corepressor activity"/>
    <property type="evidence" value="ECO:0007669"/>
    <property type="project" value="TreeGrafter"/>
</dbReference>
<evidence type="ECO:0000256" key="8">
    <source>
        <dbReference type="ARBA" id="ARBA00022990"/>
    </source>
</evidence>
<evidence type="ECO:0000313" key="19">
    <source>
        <dbReference type="Ensembl" id="ENSPCEP00000014459.1"/>
    </source>
</evidence>
<feature type="compositionally biased region" description="Basic and acidic residues" evidence="18">
    <location>
        <begin position="537"/>
        <end position="559"/>
    </location>
</feature>
<dbReference type="Proteomes" id="UP000694393">
    <property type="component" value="Unplaced"/>
</dbReference>
<evidence type="ECO:0000256" key="11">
    <source>
        <dbReference type="ARBA" id="ARBA00023159"/>
    </source>
</evidence>
<feature type="region of interest" description="Disordered" evidence="18">
    <location>
        <begin position="1617"/>
        <end position="1659"/>
    </location>
</feature>
<evidence type="ECO:0000256" key="15">
    <source>
        <dbReference type="ARBA" id="ARBA00069865"/>
    </source>
</evidence>
<comment type="subcellular location">
    <subcellularLocation>
        <location evidence="3">Cytoplasm</location>
    </subcellularLocation>
    <subcellularLocation>
        <location evidence="1">Mitochondrion</location>
    </subcellularLocation>
    <subcellularLocation>
        <location evidence="2">Nucleus</location>
        <location evidence="2">PML body</location>
    </subcellularLocation>
</comment>
<keyword evidence="10" id="KW-0496">Mitochondrion</keyword>
<evidence type="ECO:0000256" key="2">
    <source>
        <dbReference type="ARBA" id="ARBA00004322"/>
    </source>
</evidence>
<feature type="region of interest" description="Disordered" evidence="18">
    <location>
        <begin position="750"/>
        <end position="791"/>
    </location>
</feature>
<feature type="compositionally biased region" description="Basic and acidic residues" evidence="18">
    <location>
        <begin position="1618"/>
        <end position="1639"/>
    </location>
</feature>
<evidence type="ECO:0000256" key="6">
    <source>
        <dbReference type="ARBA" id="ARBA00022553"/>
    </source>
</evidence>
<feature type="compositionally biased region" description="Acidic residues" evidence="18">
    <location>
        <begin position="931"/>
        <end position="944"/>
    </location>
</feature>
<accession>A0A8C8S632</accession>
<dbReference type="InterPro" id="IPR009057">
    <property type="entry name" value="Homeodomain-like_sf"/>
</dbReference>
<feature type="compositionally biased region" description="Basic and acidic residues" evidence="18">
    <location>
        <begin position="415"/>
        <end position="442"/>
    </location>
</feature>
<evidence type="ECO:0000313" key="20">
    <source>
        <dbReference type="Proteomes" id="UP000694393"/>
    </source>
</evidence>
<feature type="region of interest" description="Disordered" evidence="18">
    <location>
        <begin position="343"/>
        <end position="602"/>
    </location>
</feature>
<evidence type="ECO:0000256" key="5">
    <source>
        <dbReference type="ARBA" id="ARBA00022491"/>
    </source>
</evidence>
<dbReference type="GO" id="GO:0016605">
    <property type="term" value="C:PML body"/>
    <property type="evidence" value="ECO:0007669"/>
    <property type="project" value="UniProtKB-SubCell"/>
</dbReference>
<feature type="region of interest" description="Disordered" evidence="18">
    <location>
        <begin position="993"/>
        <end position="1012"/>
    </location>
</feature>
<dbReference type="GO" id="GO:0005739">
    <property type="term" value="C:mitochondrion"/>
    <property type="evidence" value="ECO:0007669"/>
    <property type="project" value="UniProtKB-SubCell"/>
</dbReference>